<dbReference type="PROSITE" id="PS00061">
    <property type="entry name" value="ADH_SHORT"/>
    <property type="match status" value="1"/>
</dbReference>
<evidence type="ECO:0000256" key="1">
    <source>
        <dbReference type="ARBA" id="ARBA00006484"/>
    </source>
</evidence>
<sequence>MSSQPSSLPTQKATPAAGLTGRRVLVTGATSGIGLSIAQALARQQARVFLIARTAGPLETALHDLQAGGYDAHGMPADTSRPEDLRQVFAVLDRHWQGLDVLINNASVRGTPFWEEDENQAEHLMQVNAGGYVTCAQLAARRMRGRGGHIVNIGSLSAELRDGPYASYVAAKSAVRGFSMALGRTVRREGIKVTLIEPGFVDTPMIEIAAEEKAQKKKRHEMLEPADVAEAVLFCLTRAAGVEIPLLQIQPLH</sequence>
<keyword evidence="5" id="KW-1185">Reference proteome</keyword>
<dbReference type="PANTHER" id="PTHR44196:SF1">
    <property type="entry name" value="DEHYDROGENASE_REDUCTASE SDR FAMILY MEMBER 7B"/>
    <property type="match status" value="1"/>
</dbReference>
<accession>A0ABV8XHY0</accession>
<evidence type="ECO:0000256" key="3">
    <source>
        <dbReference type="RuleBase" id="RU000363"/>
    </source>
</evidence>
<dbReference type="Proteomes" id="UP001595998">
    <property type="component" value="Unassembled WGS sequence"/>
</dbReference>
<dbReference type="PRINTS" id="PR00080">
    <property type="entry name" value="SDRFAMILY"/>
</dbReference>
<reference evidence="5" key="1">
    <citation type="journal article" date="2019" name="Int. J. Syst. Evol. Microbiol.">
        <title>The Global Catalogue of Microorganisms (GCM) 10K type strain sequencing project: providing services to taxonomists for standard genome sequencing and annotation.</title>
        <authorList>
            <consortium name="The Broad Institute Genomics Platform"/>
            <consortium name="The Broad Institute Genome Sequencing Center for Infectious Disease"/>
            <person name="Wu L."/>
            <person name="Ma J."/>
        </authorList>
    </citation>
    <scope>NUCLEOTIDE SEQUENCE [LARGE SCALE GENOMIC DNA]</scope>
    <source>
        <strain evidence="5">CCUG 56029</strain>
    </source>
</reference>
<comment type="caution">
    <text evidence="4">The sequence shown here is derived from an EMBL/GenBank/DDBJ whole genome shotgun (WGS) entry which is preliminary data.</text>
</comment>
<dbReference type="PANTHER" id="PTHR44196">
    <property type="entry name" value="DEHYDROGENASE/REDUCTASE SDR FAMILY MEMBER 7B"/>
    <property type="match status" value="1"/>
</dbReference>
<dbReference type="GO" id="GO:0016491">
    <property type="term" value="F:oxidoreductase activity"/>
    <property type="evidence" value="ECO:0007669"/>
    <property type="project" value="UniProtKB-KW"/>
</dbReference>
<dbReference type="InterPro" id="IPR002347">
    <property type="entry name" value="SDR_fam"/>
</dbReference>
<dbReference type="EC" id="1.-.-.-" evidence="4"/>
<proteinExistence type="inferred from homology"/>
<gene>
    <name evidence="4" type="ORF">ACFOZ9_02275</name>
</gene>
<keyword evidence="2 4" id="KW-0560">Oxidoreductase</keyword>
<comment type="similarity">
    <text evidence="1 3">Belongs to the short-chain dehydrogenases/reductases (SDR) family.</text>
</comment>
<evidence type="ECO:0000313" key="5">
    <source>
        <dbReference type="Proteomes" id="UP001595998"/>
    </source>
</evidence>
<dbReference type="EMBL" id="JBHSEH010000004">
    <property type="protein sequence ID" value="MFC4425020.1"/>
    <property type="molecule type" value="Genomic_DNA"/>
</dbReference>
<evidence type="ECO:0000313" key="4">
    <source>
        <dbReference type="EMBL" id="MFC4425020.1"/>
    </source>
</evidence>
<name>A0ABV8XHY0_9DEIO</name>
<dbReference type="RefSeq" id="WP_380035939.1">
    <property type="nucleotide sequence ID" value="NZ_JBHSEH010000004.1"/>
</dbReference>
<dbReference type="InterPro" id="IPR036291">
    <property type="entry name" value="NAD(P)-bd_dom_sf"/>
</dbReference>
<evidence type="ECO:0000256" key="2">
    <source>
        <dbReference type="ARBA" id="ARBA00023002"/>
    </source>
</evidence>
<organism evidence="4 5">
    <name type="scientific">Deinococcus navajonensis</name>
    <dbReference type="NCBI Taxonomy" id="309884"/>
    <lineage>
        <taxon>Bacteria</taxon>
        <taxon>Thermotogati</taxon>
        <taxon>Deinococcota</taxon>
        <taxon>Deinococci</taxon>
        <taxon>Deinococcales</taxon>
        <taxon>Deinococcaceae</taxon>
        <taxon>Deinococcus</taxon>
    </lineage>
</organism>
<dbReference type="SUPFAM" id="SSF51735">
    <property type="entry name" value="NAD(P)-binding Rossmann-fold domains"/>
    <property type="match status" value="1"/>
</dbReference>
<dbReference type="InterPro" id="IPR020904">
    <property type="entry name" value="Sc_DH/Rdtase_CS"/>
</dbReference>
<dbReference type="Gene3D" id="3.40.50.720">
    <property type="entry name" value="NAD(P)-binding Rossmann-like Domain"/>
    <property type="match status" value="1"/>
</dbReference>
<protein>
    <submittedName>
        <fullName evidence="4">SDR family oxidoreductase</fullName>
        <ecNumber evidence="4">1.-.-.-</ecNumber>
    </submittedName>
</protein>
<dbReference type="PRINTS" id="PR00081">
    <property type="entry name" value="GDHRDH"/>
</dbReference>
<dbReference type="Pfam" id="PF00106">
    <property type="entry name" value="adh_short"/>
    <property type="match status" value="1"/>
</dbReference>
<dbReference type="CDD" id="cd05233">
    <property type="entry name" value="SDR_c"/>
    <property type="match status" value="1"/>
</dbReference>